<evidence type="ECO:0000256" key="1">
    <source>
        <dbReference type="SAM" id="MobiDB-lite"/>
    </source>
</evidence>
<reference evidence="3" key="1">
    <citation type="submission" date="2025-08" db="UniProtKB">
        <authorList>
            <consortium name="Ensembl"/>
        </authorList>
    </citation>
    <scope>IDENTIFICATION</scope>
</reference>
<feature type="domain" description="Myb/SANT-like DNA-binding" evidence="2">
    <location>
        <begin position="8"/>
        <end position="94"/>
    </location>
</feature>
<protein>
    <recommendedName>
        <fullName evidence="2">Myb/SANT-like DNA-binding domain-containing protein</fullName>
    </recommendedName>
</protein>
<dbReference type="Proteomes" id="UP001108240">
    <property type="component" value="Unplaced"/>
</dbReference>
<dbReference type="PANTHER" id="PTHR47595:SF1">
    <property type="entry name" value="MYB_SANT-LIKE DNA-BINDING DOMAIN-CONTAINING PROTEIN"/>
    <property type="match status" value="1"/>
</dbReference>
<feature type="region of interest" description="Disordered" evidence="1">
    <location>
        <begin position="322"/>
        <end position="374"/>
    </location>
</feature>
<feature type="compositionally biased region" description="Low complexity" evidence="1">
    <location>
        <begin position="362"/>
        <end position="374"/>
    </location>
</feature>
<evidence type="ECO:0000313" key="3">
    <source>
        <dbReference type="Ensembl" id="ENSCCRP00000110517.1"/>
    </source>
</evidence>
<dbReference type="InterPro" id="IPR044822">
    <property type="entry name" value="Myb_DNA-bind_4"/>
</dbReference>
<dbReference type="OMA" id="QYMREQT"/>
<dbReference type="FunFam" id="1.10.10.60:FF:000032">
    <property type="entry name" value="Zinc finger and SCAN domain-containing 20"/>
    <property type="match status" value="1"/>
</dbReference>
<sequence length="374" mass="41785">MEDEGYTQWSNAEVSCLLSLWGEETVQAKMQGCYRNKSVFEDISRDMGRHGFKRSWLQCQRKIKSLKNKYKAIKDHNNKSGNSRATFPFFDQMEGILGDRPSCRPPELLDSFGEDDVASSVDCEEPECENINVPDEPPDTPQTTSSETSGSFSDTTSFNERASSSVSTTEVPTRASTPTPCSNQPDRSTPGAPTTRRKRKNKLESTMDVFSKTIKEALSQADDTELQLKLQAAQHAHELKMMTLFTQFLAGRPSYQPPPHPGHATGSSYYPDQVHPPRFSQDFSHPGPFTQDHTRPSFPQNDGHPCPPFYQDYVSAGPFHYSHPPFFSDNRTPLLPPDTPPPKTFTTLQPPPSQQGRICSKPVSSPNPNSNIPE</sequence>
<feature type="region of interest" description="Disordered" evidence="1">
    <location>
        <begin position="281"/>
        <end position="306"/>
    </location>
</feature>
<accession>A0A9J7XRQ2</accession>
<organism evidence="3 4">
    <name type="scientific">Cyprinus carpio carpio</name>
    <dbReference type="NCBI Taxonomy" id="630221"/>
    <lineage>
        <taxon>Eukaryota</taxon>
        <taxon>Metazoa</taxon>
        <taxon>Chordata</taxon>
        <taxon>Craniata</taxon>
        <taxon>Vertebrata</taxon>
        <taxon>Euteleostomi</taxon>
        <taxon>Actinopterygii</taxon>
        <taxon>Neopterygii</taxon>
        <taxon>Teleostei</taxon>
        <taxon>Ostariophysi</taxon>
        <taxon>Cypriniformes</taxon>
        <taxon>Cyprinidae</taxon>
        <taxon>Cyprininae</taxon>
        <taxon>Cyprinus</taxon>
    </lineage>
</organism>
<dbReference type="Pfam" id="PF13837">
    <property type="entry name" value="Myb_DNA-bind_4"/>
    <property type="match status" value="1"/>
</dbReference>
<feature type="compositionally biased region" description="Pro residues" evidence="1">
    <location>
        <begin position="334"/>
        <end position="353"/>
    </location>
</feature>
<feature type="region of interest" description="Disordered" evidence="1">
    <location>
        <begin position="119"/>
        <end position="206"/>
    </location>
</feature>
<reference evidence="3" key="2">
    <citation type="submission" date="2025-09" db="UniProtKB">
        <authorList>
            <consortium name="Ensembl"/>
        </authorList>
    </citation>
    <scope>IDENTIFICATION</scope>
</reference>
<proteinExistence type="predicted"/>
<dbReference type="Gene3D" id="1.10.10.60">
    <property type="entry name" value="Homeodomain-like"/>
    <property type="match status" value="1"/>
</dbReference>
<evidence type="ECO:0000259" key="2">
    <source>
        <dbReference type="Pfam" id="PF13837"/>
    </source>
</evidence>
<dbReference type="Ensembl" id="ENSCCRT00000144135.1">
    <property type="protein sequence ID" value="ENSCCRP00000110517.1"/>
    <property type="gene ID" value="ENSCCRG00000064397.1"/>
</dbReference>
<name>A0A9J7XRQ2_CYPCA</name>
<dbReference type="GeneTree" id="ENSGT00940000176275"/>
<evidence type="ECO:0000313" key="4">
    <source>
        <dbReference type="Proteomes" id="UP001108240"/>
    </source>
</evidence>
<feature type="compositionally biased region" description="Acidic residues" evidence="1">
    <location>
        <begin position="119"/>
        <end position="128"/>
    </location>
</feature>
<dbReference type="AlphaFoldDB" id="A0A9J7XRQ2"/>
<keyword evidence="4" id="KW-1185">Reference proteome</keyword>
<feature type="compositionally biased region" description="Polar residues" evidence="1">
    <location>
        <begin position="141"/>
        <end position="187"/>
    </location>
</feature>
<dbReference type="PANTHER" id="PTHR47595">
    <property type="entry name" value="HEAT SHOCK 70 KDA PROTEIN 14"/>
    <property type="match status" value="1"/>
</dbReference>